<feature type="region of interest" description="Disordered" evidence="7">
    <location>
        <begin position="178"/>
        <end position="335"/>
    </location>
</feature>
<dbReference type="OrthoDB" id="1099063at2759"/>
<dbReference type="CDD" id="cd00590">
    <property type="entry name" value="RRM_SF"/>
    <property type="match status" value="1"/>
</dbReference>
<evidence type="ECO:0000256" key="7">
    <source>
        <dbReference type="SAM" id="MobiDB-lite"/>
    </source>
</evidence>
<keyword evidence="4 6" id="KW-0694">RNA-binding</keyword>
<dbReference type="InterPro" id="IPR050374">
    <property type="entry name" value="RRT5_SRSF_SR"/>
</dbReference>
<gene>
    <name evidence="9" type="ORF">CANARDRAFT_85459</name>
</gene>
<dbReference type="AlphaFoldDB" id="A0A1E4T601"/>
<dbReference type="GO" id="GO:0003729">
    <property type="term" value="F:mRNA binding"/>
    <property type="evidence" value="ECO:0007669"/>
    <property type="project" value="TreeGrafter"/>
</dbReference>
<evidence type="ECO:0000256" key="1">
    <source>
        <dbReference type="ARBA" id="ARBA00004123"/>
    </source>
</evidence>
<proteinExistence type="predicted"/>
<evidence type="ECO:0000256" key="2">
    <source>
        <dbReference type="ARBA" id="ARBA00022664"/>
    </source>
</evidence>
<reference evidence="10" key="1">
    <citation type="submission" date="2016-04" db="EMBL/GenBank/DDBJ databases">
        <title>Comparative genomics of biotechnologically important yeasts.</title>
        <authorList>
            <consortium name="DOE Joint Genome Institute"/>
            <person name="Riley R."/>
            <person name="Haridas S."/>
            <person name="Wolfe K.H."/>
            <person name="Lopes M.R."/>
            <person name="Hittinger C.T."/>
            <person name="Goker M."/>
            <person name="Salamov A."/>
            <person name="Wisecaver J."/>
            <person name="Long T.M."/>
            <person name="Aerts A.L."/>
            <person name="Barry K."/>
            <person name="Choi C."/>
            <person name="Clum A."/>
            <person name="Coughlan A.Y."/>
            <person name="Deshpande S."/>
            <person name="Douglass A.P."/>
            <person name="Hanson S.J."/>
            <person name="Klenk H.-P."/>
            <person name="Labutti K."/>
            <person name="Lapidus A."/>
            <person name="Lindquist E."/>
            <person name="Lipzen A."/>
            <person name="Meier-Kolthoff J.P."/>
            <person name="Ohm R.A."/>
            <person name="Otillar R.P."/>
            <person name="Pangilinan J."/>
            <person name="Peng Y."/>
            <person name="Rokas A."/>
            <person name="Rosa C.A."/>
            <person name="Scheuner C."/>
            <person name="Sibirny A.A."/>
            <person name="Slot J.C."/>
            <person name="Stielow J.B."/>
            <person name="Sun H."/>
            <person name="Kurtzman C.P."/>
            <person name="Blackwell M."/>
            <person name="Grigoriev I.V."/>
            <person name="Jeffries T.W."/>
        </authorList>
    </citation>
    <scope>NUCLEOTIDE SEQUENCE [LARGE SCALE GENOMIC DNA]</scope>
    <source>
        <strain evidence="10">NRRL YB-2248</strain>
    </source>
</reference>
<evidence type="ECO:0000313" key="9">
    <source>
        <dbReference type="EMBL" id="ODV87108.1"/>
    </source>
</evidence>
<dbReference type="PROSITE" id="PS50102">
    <property type="entry name" value="RRM"/>
    <property type="match status" value="1"/>
</dbReference>
<evidence type="ECO:0000256" key="5">
    <source>
        <dbReference type="ARBA" id="ARBA00023242"/>
    </source>
</evidence>
<evidence type="ECO:0000256" key="4">
    <source>
        <dbReference type="ARBA" id="ARBA00022884"/>
    </source>
</evidence>
<dbReference type="EMBL" id="KV453848">
    <property type="protein sequence ID" value="ODV87108.1"/>
    <property type="molecule type" value="Genomic_DNA"/>
</dbReference>
<keyword evidence="2" id="KW-0507">mRNA processing</keyword>
<dbReference type="GO" id="GO:0005737">
    <property type="term" value="C:cytoplasm"/>
    <property type="evidence" value="ECO:0007669"/>
    <property type="project" value="TreeGrafter"/>
</dbReference>
<evidence type="ECO:0000256" key="6">
    <source>
        <dbReference type="PROSITE-ProRule" id="PRU00176"/>
    </source>
</evidence>
<keyword evidence="5" id="KW-0539">Nucleus</keyword>
<dbReference type="Gene3D" id="3.30.70.330">
    <property type="match status" value="2"/>
</dbReference>
<accession>A0A1E4T601</accession>
<dbReference type="PANTHER" id="PTHR23003">
    <property type="entry name" value="RNA RECOGNITION MOTIF RRM DOMAIN CONTAINING PROTEIN"/>
    <property type="match status" value="1"/>
</dbReference>
<feature type="domain" description="RRM" evidence="8">
    <location>
        <begin position="8"/>
        <end position="78"/>
    </location>
</feature>
<dbReference type="STRING" id="983967.A0A1E4T601"/>
<comment type="subcellular location">
    <subcellularLocation>
        <location evidence="1">Nucleus</location>
    </subcellularLocation>
</comment>
<dbReference type="SMART" id="SM00360">
    <property type="entry name" value="RRM"/>
    <property type="match status" value="2"/>
</dbReference>
<protein>
    <recommendedName>
        <fullName evidence="8">RRM domain-containing protein</fullName>
    </recommendedName>
</protein>
<evidence type="ECO:0000259" key="8">
    <source>
        <dbReference type="PROSITE" id="PS50102"/>
    </source>
</evidence>
<dbReference type="InterPro" id="IPR000504">
    <property type="entry name" value="RRM_dom"/>
</dbReference>
<name>A0A1E4T601_9ASCO</name>
<dbReference type="GO" id="GO:0006397">
    <property type="term" value="P:mRNA processing"/>
    <property type="evidence" value="ECO:0007669"/>
    <property type="project" value="UniProtKB-KW"/>
</dbReference>
<dbReference type="PANTHER" id="PTHR23003:SF62">
    <property type="entry name" value="SERINE_ARGININE (SR)-TYPE SHUTTLING MRNA BINDING PROTEIN NPL3"/>
    <property type="match status" value="1"/>
</dbReference>
<keyword evidence="10" id="KW-1185">Reference proteome</keyword>
<evidence type="ECO:0000256" key="3">
    <source>
        <dbReference type="ARBA" id="ARBA00022737"/>
    </source>
</evidence>
<evidence type="ECO:0000313" key="10">
    <source>
        <dbReference type="Proteomes" id="UP000094801"/>
    </source>
</evidence>
<dbReference type="InterPro" id="IPR012677">
    <property type="entry name" value="Nucleotide-bd_a/b_plait_sf"/>
</dbReference>
<feature type="compositionally biased region" description="Basic residues" evidence="7">
    <location>
        <begin position="178"/>
        <end position="188"/>
    </location>
</feature>
<sequence>MQNEYSDVQLFVRPIGPDVTHEEVEEYFTQAGELKELRLMPGYAFIEFETAESAQRAFTEFLNKPFAGEPLQIEYAKHKPEYAKKGENRVKVSNLPEGTAWQDFKDFIREEVRLTPTFVRIPHDEPTVCHLEFGSKEDLESAISQLNGVNFRDVELSAEEDTSPYIASASRSFNFKQRGFRGRGRGRGSFRGGYQPRGGYAPRGGFDGGYRPYQPRGGFEQGGYRPPRDNYGPPMDGPRGGYIPREGGYPPRDYAPRESYPPREGFVPRGGRGGYAPREYRDGPSGGAPPPLREYRDGPSGGAPPPRDYRSSRDGPEGSYSGDREYSRDRSPSRY</sequence>
<keyword evidence="3" id="KW-0677">Repeat</keyword>
<dbReference type="Pfam" id="PF00076">
    <property type="entry name" value="RRM_1"/>
    <property type="match status" value="2"/>
</dbReference>
<dbReference type="InterPro" id="IPR035979">
    <property type="entry name" value="RBD_domain_sf"/>
</dbReference>
<dbReference type="SUPFAM" id="SSF54928">
    <property type="entry name" value="RNA-binding domain, RBD"/>
    <property type="match status" value="1"/>
</dbReference>
<feature type="compositionally biased region" description="Basic and acidic residues" evidence="7">
    <location>
        <begin position="307"/>
        <end position="335"/>
    </location>
</feature>
<organism evidence="9 10">
    <name type="scientific">[Candida] arabinofermentans NRRL YB-2248</name>
    <dbReference type="NCBI Taxonomy" id="983967"/>
    <lineage>
        <taxon>Eukaryota</taxon>
        <taxon>Fungi</taxon>
        <taxon>Dikarya</taxon>
        <taxon>Ascomycota</taxon>
        <taxon>Saccharomycotina</taxon>
        <taxon>Pichiomycetes</taxon>
        <taxon>Pichiales</taxon>
        <taxon>Pichiaceae</taxon>
        <taxon>Ogataea</taxon>
        <taxon>Ogataea/Candida clade</taxon>
    </lineage>
</organism>
<dbReference type="Proteomes" id="UP000094801">
    <property type="component" value="Unassembled WGS sequence"/>
</dbReference>
<dbReference type="GO" id="GO:0005634">
    <property type="term" value="C:nucleus"/>
    <property type="evidence" value="ECO:0007669"/>
    <property type="project" value="UniProtKB-SubCell"/>
</dbReference>